<dbReference type="Proteomes" id="UP001390339">
    <property type="component" value="Unassembled WGS sequence"/>
</dbReference>
<keyword evidence="3" id="KW-1185">Reference proteome</keyword>
<feature type="region of interest" description="Disordered" evidence="1">
    <location>
        <begin position="90"/>
        <end position="121"/>
    </location>
</feature>
<feature type="region of interest" description="Disordered" evidence="1">
    <location>
        <begin position="40"/>
        <end position="75"/>
    </location>
</feature>
<protein>
    <submittedName>
        <fullName evidence="2">Uncharacterized protein</fullName>
    </submittedName>
</protein>
<proteinExistence type="predicted"/>
<evidence type="ECO:0000313" key="2">
    <source>
        <dbReference type="EMBL" id="KAK8848334.1"/>
    </source>
</evidence>
<accession>A0ABR2HK87</accession>
<comment type="caution">
    <text evidence="2">The sequence shown here is derived from an EMBL/GenBank/DDBJ whole genome shotgun (WGS) entry which is preliminary data.</text>
</comment>
<sequence length="225" mass="23715">MMGKYFIKSTHCYPGALPQLPCSVATATLTPAATLELPWSAATTTREPQTPRSRRLCALRENPPPSKGGSSPGDFADFLIPYPVAARGPFRGPGGGRSGLPGLDYPPGGPAAQLGSKTRPSGFWVQNRQNRIFQNGPRTARVAATAWRRPGATRRALFNAPAHVVVAVSCPSPSPIFVSLQGSYRVAGNCGCYPVAVDTPRYLDGDDTHGHGGGCSLLARRAAFS</sequence>
<evidence type="ECO:0000256" key="1">
    <source>
        <dbReference type="SAM" id="MobiDB-lite"/>
    </source>
</evidence>
<organism evidence="2 3">
    <name type="scientific">Apiospora arundinis</name>
    <dbReference type="NCBI Taxonomy" id="335852"/>
    <lineage>
        <taxon>Eukaryota</taxon>
        <taxon>Fungi</taxon>
        <taxon>Dikarya</taxon>
        <taxon>Ascomycota</taxon>
        <taxon>Pezizomycotina</taxon>
        <taxon>Sordariomycetes</taxon>
        <taxon>Xylariomycetidae</taxon>
        <taxon>Amphisphaeriales</taxon>
        <taxon>Apiosporaceae</taxon>
        <taxon>Apiospora</taxon>
    </lineage>
</organism>
<evidence type="ECO:0000313" key="3">
    <source>
        <dbReference type="Proteomes" id="UP001390339"/>
    </source>
</evidence>
<reference evidence="2 3" key="1">
    <citation type="journal article" date="2024" name="IMA Fungus">
        <title>Apiospora arundinis, a panoply of carbohydrate-active enzymes and secondary metabolites.</title>
        <authorList>
            <person name="Sorensen T."/>
            <person name="Petersen C."/>
            <person name="Muurmann A.T."/>
            <person name="Christiansen J.V."/>
            <person name="Brundto M.L."/>
            <person name="Overgaard C.K."/>
            <person name="Boysen A.T."/>
            <person name="Wollenberg R.D."/>
            <person name="Larsen T.O."/>
            <person name="Sorensen J.L."/>
            <person name="Nielsen K.L."/>
            <person name="Sondergaard T.E."/>
        </authorList>
    </citation>
    <scope>NUCLEOTIDE SEQUENCE [LARGE SCALE GENOMIC DNA]</scope>
    <source>
        <strain evidence="2 3">AAU 773</strain>
    </source>
</reference>
<name>A0ABR2HK87_9PEZI</name>
<feature type="compositionally biased region" description="Polar residues" evidence="1">
    <location>
        <begin position="41"/>
        <end position="51"/>
    </location>
</feature>
<gene>
    <name evidence="2" type="ORF">PGQ11_014814</name>
</gene>
<dbReference type="EMBL" id="JAPCWZ010000010">
    <property type="protein sequence ID" value="KAK8848334.1"/>
    <property type="molecule type" value="Genomic_DNA"/>
</dbReference>